<dbReference type="Proteomes" id="UP000131699">
    <property type="component" value="Genome"/>
</dbReference>
<evidence type="ECO:0000313" key="13">
    <source>
        <dbReference type="Proteomes" id="UP000156095"/>
    </source>
</evidence>
<dbReference type="Pfam" id="PF02398">
    <property type="entry name" value="Corona_7"/>
    <property type="match status" value="2"/>
</dbReference>
<comment type="subcellular location">
    <subcellularLocation>
        <location evidence="1">Host membrane</location>
        <topology evidence="1">Single-pass membrane protein</topology>
    </subcellularLocation>
</comment>
<evidence type="ECO:0000256" key="4">
    <source>
        <dbReference type="ARBA" id="ARBA00022729"/>
    </source>
</evidence>
<reference evidence="12 13" key="1">
    <citation type="journal article" date="2013" name="Virus Genes">
        <title>Comparative sequence analysis of full-length genome of FIPV at different tissue passage levels.</title>
        <authorList>
            <person name="Phillips J.E."/>
            <person name="Hilt D.A."/>
            <person name="Jackwood M.W."/>
        </authorList>
    </citation>
    <scope>NUCLEOTIDE SEQUENCE [LARGE SCALE GENOMIC DNA]</scope>
    <source>
        <strain evidence="9">FCoVWSU791146_P1</strain>
        <strain evidence="11">FCoVWSU791146_P50</strain>
        <strain evidence="10">FCoVWSU791146_P8</strain>
    </source>
</reference>
<evidence type="ECO:0000256" key="3">
    <source>
        <dbReference type="ARBA" id="ARBA00022692"/>
    </source>
</evidence>
<keyword evidence="6 8" id="KW-1133">Transmembrane helix</keyword>
<dbReference type="EMBL" id="KC461237">
    <property type="protein sequence ID" value="AGZ84543.1"/>
    <property type="molecule type" value="Genomic_RNA"/>
</dbReference>
<evidence type="ECO:0000256" key="1">
    <source>
        <dbReference type="ARBA" id="ARBA00004379"/>
    </source>
</evidence>
<evidence type="ECO:0000313" key="9">
    <source>
        <dbReference type="EMBL" id="AGZ84523.1"/>
    </source>
</evidence>
<evidence type="ECO:0000256" key="2">
    <source>
        <dbReference type="ARBA" id="ARBA00006384"/>
    </source>
</evidence>
<sequence>MRLRTKRMLVFVHAVLVTALILLLIGRIQLLERLLLSHLLNLTTVSNVLGVPDSSLRVNCLQLLKPDCLDFNILHKVLAETRLLVVVLRVIFLVLLGFSCYTLLGALF</sequence>
<evidence type="ECO:0000256" key="6">
    <source>
        <dbReference type="ARBA" id="ARBA00022989"/>
    </source>
</evidence>
<reference evidence="9" key="2">
    <citation type="submission" date="2013-01" db="EMBL/GenBank/DDBJ databases">
        <title>Feline infectious peritonitis virus undergoes a low rate of genetc change while adapting to a new host in vitro.</title>
        <authorList>
            <person name="Phillips J."/>
            <person name="Hilt D.A."/>
            <person name="Jackwood M.W."/>
        </authorList>
    </citation>
    <scope>NUCLEOTIDE SEQUENCE</scope>
    <source>
        <strain evidence="9">FCoVWSU791146_P1</strain>
        <strain evidence="11">FCoVWSU791146_P50</strain>
        <strain evidence="10">FCoVWSU791146_P8</strain>
    </source>
</reference>
<keyword evidence="7 8" id="KW-0472">Membrane</keyword>
<accession>V9PIZ3</accession>
<keyword evidence="4" id="KW-0732">Signal</keyword>
<name>V9PIZ3_9ALPC</name>
<dbReference type="EMBL" id="KC461236">
    <property type="protein sequence ID" value="AGZ84533.1"/>
    <property type="molecule type" value="Genomic_RNA"/>
</dbReference>
<dbReference type="EMBL" id="KC461235">
    <property type="protein sequence ID" value="AGZ84523.1"/>
    <property type="molecule type" value="Genomic_RNA"/>
</dbReference>
<keyword evidence="3 8" id="KW-0812">Transmembrane</keyword>
<feature type="transmembrane region" description="Helical" evidence="8">
    <location>
        <begin position="83"/>
        <end position="104"/>
    </location>
</feature>
<organism evidence="9 14">
    <name type="scientific">Feline infectious peritonitis virus</name>
    <dbReference type="NCBI Taxonomy" id="11135"/>
    <lineage>
        <taxon>Viruses</taxon>
        <taxon>Riboviria</taxon>
        <taxon>Orthornavirae</taxon>
        <taxon>Pisuviricota</taxon>
        <taxon>Pisoniviricetes</taxon>
        <taxon>Nidovirales</taxon>
        <taxon>Cornidovirineae</taxon>
        <taxon>Coronaviridae</taxon>
        <taxon>Orthocoronavirinae</taxon>
        <taxon>Alphacoronavirus</taxon>
        <taxon>Tegacovirus</taxon>
        <taxon>Alphacoronavirus suis</taxon>
        <taxon>Alphacoronavirus 1</taxon>
    </lineage>
</organism>
<gene>
    <name evidence="9" type="primary">ORF7a</name>
</gene>
<dbReference type="GO" id="GO:0033644">
    <property type="term" value="C:host cell membrane"/>
    <property type="evidence" value="ECO:0007669"/>
    <property type="project" value="UniProtKB-SubCell"/>
</dbReference>
<evidence type="ECO:0000256" key="8">
    <source>
        <dbReference type="SAM" id="Phobius"/>
    </source>
</evidence>
<evidence type="ECO:0000313" key="12">
    <source>
        <dbReference type="Proteomes" id="UP000131699"/>
    </source>
</evidence>
<evidence type="ECO:0000313" key="11">
    <source>
        <dbReference type="EMBL" id="AGZ84543.1"/>
    </source>
</evidence>
<proteinExistence type="inferred from homology"/>
<feature type="transmembrane region" description="Helical" evidence="8">
    <location>
        <begin position="9"/>
        <end position="30"/>
    </location>
</feature>
<keyword evidence="5" id="KW-1043">Host membrane</keyword>
<evidence type="ECO:0000313" key="10">
    <source>
        <dbReference type="EMBL" id="AGZ84533.1"/>
    </source>
</evidence>
<evidence type="ECO:0000256" key="7">
    <source>
        <dbReference type="ARBA" id="ARBA00023136"/>
    </source>
</evidence>
<comment type="similarity">
    <text evidence="2">Belongs to the coronaviruses ns7/ns7a protein family.</text>
</comment>
<dbReference type="InterPro" id="IPR003449">
    <property type="entry name" value="Corona_7"/>
</dbReference>
<evidence type="ECO:0000313" key="14">
    <source>
        <dbReference type="Proteomes" id="UP000169693"/>
    </source>
</evidence>
<dbReference type="Proteomes" id="UP000169693">
    <property type="component" value="Segment"/>
</dbReference>
<evidence type="ECO:0000256" key="5">
    <source>
        <dbReference type="ARBA" id="ARBA00022870"/>
    </source>
</evidence>
<dbReference type="Proteomes" id="UP000156095">
    <property type="component" value="Genome"/>
</dbReference>
<protein>
    <submittedName>
        <fullName evidence="9">Protein 7a</fullName>
    </submittedName>
</protein>